<dbReference type="EMBL" id="VWOJ01000001">
    <property type="protein sequence ID" value="KAA5804867.1"/>
    <property type="molecule type" value="Genomic_DNA"/>
</dbReference>
<dbReference type="PANTHER" id="PTHR35458">
    <property type="entry name" value="SLR0755 PROTEIN"/>
    <property type="match status" value="1"/>
</dbReference>
<dbReference type="Proteomes" id="UP000325122">
    <property type="component" value="Unassembled WGS sequence"/>
</dbReference>
<keyword evidence="3" id="KW-1185">Reference proteome</keyword>
<dbReference type="PANTHER" id="PTHR35458:SF2">
    <property type="entry name" value="SLR0755 PROTEIN"/>
    <property type="match status" value="1"/>
</dbReference>
<dbReference type="RefSeq" id="WP_150021898.1">
    <property type="nucleotide sequence ID" value="NZ_VWOJ01000001.1"/>
</dbReference>
<accession>A0A5M6ZME7</accession>
<name>A0A5M6ZME7_9PROT</name>
<dbReference type="CDD" id="cd10911">
    <property type="entry name" value="PIN_LabA"/>
    <property type="match status" value="1"/>
</dbReference>
<evidence type="ECO:0000259" key="1">
    <source>
        <dbReference type="Pfam" id="PF01936"/>
    </source>
</evidence>
<reference evidence="2 3" key="1">
    <citation type="submission" date="2019-09" db="EMBL/GenBank/DDBJ databases">
        <authorList>
            <person name="Kevbrin V."/>
            <person name="Grouzdev D.S."/>
        </authorList>
    </citation>
    <scope>NUCLEOTIDE SEQUENCE [LARGE SCALE GENOMIC DNA]</scope>
    <source>
        <strain evidence="2 3">G-192</strain>
    </source>
</reference>
<dbReference type="AlphaFoldDB" id="A0A5M6ZME7"/>
<dbReference type="GO" id="GO:0004540">
    <property type="term" value="F:RNA nuclease activity"/>
    <property type="evidence" value="ECO:0007669"/>
    <property type="project" value="InterPro"/>
</dbReference>
<organism evidence="2 3">
    <name type="scientific">Alkalicaulis satelles</name>
    <dbReference type="NCBI Taxonomy" id="2609175"/>
    <lineage>
        <taxon>Bacteria</taxon>
        <taxon>Pseudomonadati</taxon>
        <taxon>Pseudomonadota</taxon>
        <taxon>Alphaproteobacteria</taxon>
        <taxon>Maricaulales</taxon>
        <taxon>Maricaulaceae</taxon>
        <taxon>Alkalicaulis</taxon>
    </lineage>
</organism>
<sequence>MTFYPNERLGLFIDGANLYSAARSLDFDIDYKKLLEEFRKRGRLIRANYYTALLENEEYTPIRPLIDWLDYNGFKIVTKAAKEYSDDTGRRRVKGDMDVELAVDLMESASYLDHIVLFSGDGDFRKVVEAVQRRGVRVSVVSTLKSSPPMASDDLRRQADSFIELAELGKLVGRERRYRDYDDSADEGDDGDEG</sequence>
<protein>
    <submittedName>
        <fullName evidence="2">NYN domain-containing protein</fullName>
    </submittedName>
</protein>
<comment type="caution">
    <text evidence="2">The sequence shown here is derived from an EMBL/GenBank/DDBJ whole genome shotgun (WGS) entry which is preliminary data.</text>
</comment>
<evidence type="ECO:0000313" key="3">
    <source>
        <dbReference type="Proteomes" id="UP000325122"/>
    </source>
</evidence>
<dbReference type="Pfam" id="PF01936">
    <property type="entry name" value="NYN"/>
    <property type="match status" value="1"/>
</dbReference>
<proteinExistence type="predicted"/>
<dbReference type="InterPro" id="IPR047140">
    <property type="entry name" value="LabA"/>
</dbReference>
<dbReference type="InterPro" id="IPR021139">
    <property type="entry name" value="NYN"/>
</dbReference>
<feature type="domain" description="NYN" evidence="1">
    <location>
        <begin position="8"/>
        <end position="165"/>
    </location>
</feature>
<dbReference type="Gene3D" id="3.40.50.1010">
    <property type="entry name" value="5'-nuclease"/>
    <property type="match status" value="1"/>
</dbReference>
<evidence type="ECO:0000313" key="2">
    <source>
        <dbReference type="EMBL" id="KAA5804867.1"/>
    </source>
</evidence>
<gene>
    <name evidence="2" type="ORF">F1654_02385</name>
</gene>